<dbReference type="AlphaFoldDB" id="A0A1L5F7B7"/>
<protein>
    <submittedName>
        <fullName evidence="9">MFS transporter</fullName>
    </submittedName>
</protein>
<feature type="transmembrane region" description="Helical" evidence="7">
    <location>
        <begin position="145"/>
        <end position="167"/>
    </location>
</feature>
<reference evidence="9 10" key="1">
    <citation type="submission" date="2016-12" db="EMBL/GenBank/DDBJ databases">
        <title>Complete genome sequence of Clostridium kluyveri JZZ isolated from the pit mud of a Chinese flavor liquor-making factory.</title>
        <authorList>
            <person name="Wang Y."/>
        </authorList>
    </citation>
    <scope>NUCLEOTIDE SEQUENCE [LARGE SCALE GENOMIC DNA]</scope>
    <source>
        <strain evidence="9 10">JZZ</strain>
    </source>
</reference>
<feature type="transmembrane region" description="Helical" evidence="7">
    <location>
        <begin position="20"/>
        <end position="40"/>
    </location>
</feature>
<feature type="transmembrane region" description="Helical" evidence="7">
    <location>
        <begin position="362"/>
        <end position="380"/>
    </location>
</feature>
<evidence type="ECO:0000313" key="10">
    <source>
        <dbReference type="Proteomes" id="UP000184604"/>
    </source>
</evidence>
<feature type="transmembrane region" description="Helical" evidence="7">
    <location>
        <begin position="52"/>
        <end position="71"/>
    </location>
</feature>
<sequence>MTNYYEFKRKCTFAASKKKWVLYIVGLFLGTAMGIINPLASTHLEKNNVGNLYIGIISSSFFLFMSIGSILMDKRMRNKDIKVVMLLGALIAAGACGIFPLVTNLFLWLFLMVIMGFGISADMVGVQTMLHNLTEDNTRGIVSGLYSFCFAVGFIFSSVIGPQLYIYRTWLPFMVPIAALILCPIIIRFNFKEKLIFPEKPEGNVLGKVFIGLQGAFLYGFTETTLITLYPIFLLREEYGLSYLGYALGIFVVGSIVGTIPMTYISDKLGRKKTLIVIIVISVFTVLGIIIFNNFALRLIFSFLSGAAIGPIYPLSLAVTVENLDKEDIPSGTSLFTFSYGIGSTIGPVISSTAMSLFGNDYIFSVCLLIFVVFLFTVYIKRGKYEYNLRNYN</sequence>
<name>A0A1L5F7B7_CLOKL</name>
<dbReference type="EMBL" id="CP018335">
    <property type="protein sequence ID" value="APM38918.1"/>
    <property type="molecule type" value="Genomic_DNA"/>
</dbReference>
<evidence type="ECO:0000259" key="8">
    <source>
        <dbReference type="PROSITE" id="PS50850"/>
    </source>
</evidence>
<dbReference type="InterPro" id="IPR011701">
    <property type="entry name" value="MFS"/>
</dbReference>
<dbReference type="InterPro" id="IPR020846">
    <property type="entry name" value="MFS_dom"/>
</dbReference>
<dbReference type="Gene3D" id="1.20.1250.20">
    <property type="entry name" value="MFS general substrate transporter like domains"/>
    <property type="match status" value="2"/>
</dbReference>
<evidence type="ECO:0000256" key="5">
    <source>
        <dbReference type="ARBA" id="ARBA00022989"/>
    </source>
</evidence>
<evidence type="ECO:0000256" key="3">
    <source>
        <dbReference type="ARBA" id="ARBA00022475"/>
    </source>
</evidence>
<comment type="subcellular location">
    <subcellularLocation>
        <location evidence="1">Cell membrane</location>
        <topology evidence="1">Multi-pass membrane protein</topology>
    </subcellularLocation>
</comment>
<dbReference type="Pfam" id="PF07690">
    <property type="entry name" value="MFS_1"/>
    <property type="match status" value="2"/>
</dbReference>
<proteinExistence type="predicted"/>
<dbReference type="GO" id="GO:0022857">
    <property type="term" value="F:transmembrane transporter activity"/>
    <property type="evidence" value="ECO:0007669"/>
    <property type="project" value="InterPro"/>
</dbReference>
<keyword evidence="6 7" id="KW-0472">Membrane</keyword>
<evidence type="ECO:0000256" key="2">
    <source>
        <dbReference type="ARBA" id="ARBA00022448"/>
    </source>
</evidence>
<keyword evidence="3" id="KW-1003">Cell membrane</keyword>
<evidence type="ECO:0000256" key="4">
    <source>
        <dbReference type="ARBA" id="ARBA00022692"/>
    </source>
</evidence>
<evidence type="ECO:0000313" key="9">
    <source>
        <dbReference type="EMBL" id="APM38918.1"/>
    </source>
</evidence>
<feature type="transmembrane region" description="Helical" evidence="7">
    <location>
        <begin position="173"/>
        <end position="191"/>
    </location>
</feature>
<feature type="transmembrane region" description="Helical" evidence="7">
    <location>
        <begin position="83"/>
        <end position="102"/>
    </location>
</feature>
<dbReference type="CDD" id="cd17477">
    <property type="entry name" value="MFS_YcaD_like"/>
    <property type="match status" value="1"/>
</dbReference>
<feature type="transmembrane region" description="Helical" evidence="7">
    <location>
        <begin position="241"/>
        <end position="262"/>
    </location>
</feature>
<evidence type="ECO:0000256" key="7">
    <source>
        <dbReference type="SAM" id="Phobius"/>
    </source>
</evidence>
<dbReference type="Proteomes" id="UP000184604">
    <property type="component" value="Chromosome"/>
</dbReference>
<dbReference type="PANTHER" id="PTHR23521:SF2">
    <property type="entry name" value="TRANSPORTER MFS SUPERFAMILY"/>
    <property type="match status" value="1"/>
</dbReference>
<accession>A0A1L5F7B7</accession>
<organism evidence="9 10">
    <name type="scientific">Clostridium kluyveri</name>
    <dbReference type="NCBI Taxonomy" id="1534"/>
    <lineage>
        <taxon>Bacteria</taxon>
        <taxon>Bacillati</taxon>
        <taxon>Bacillota</taxon>
        <taxon>Clostridia</taxon>
        <taxon>Eubacteriales</taxon>
        <taxon>Clostridiaceae</taxon>
        <taxon>Clostridium</taxon>
    </lineage>
</organism>
<feature type="transmembrane region" description="Helical" evidence="7">
    <location>
        <begin position="333"/>
        <end position="350"/>
    </location>
</feature>
<dbReference type="InterPro" id="IPR036259">
    <property type="entry name" value="MFS_trans_sf"/>
</dbReference>
<evidence type="ECO:0000256" key="6">
    <source>
        <dbReference type="ARBA" id="ARBA00023136"/>
    </source>
</evidence>
<dbReference type="OrthoDB" id="478565at2"/>
<dbReference type="PROSITE" id="PS50850">
    <property type="entry name" value="MFS"/>
    <property type="match status" value="1"/>
</dbReference>
<gene>
    <name evidence="9" type="ORF">BS101_09215</name>
</gene>
<feature type="transmembrane region" description="Helical" evidence="7">
    <location>
        <begin position="299"/>
        <end position="321"/>
    </location>
</feature>
<evidence type="ECO:0000256" key="1">
    <source>
        <dbReference type="ARBA" id="ARBA00004651"/>
    </source>
</evidence>
<feature type="domain" description="Major facilitator superfamily (MFS) profile" evidence="8">
    <location>
        <begin position="208"/>
        <end position="393"/>
    </location>
</feature>
<feature type="transmembrane region" description="Helical" evidence="7">
    <location>
        <begin position="274"/>
        <end position="293"/>
    </location>
</feature>
<keyword evidence="5 7" id="KW-1133">Transmembrane helix</keyword>
<feature type="transmembrane region" description="Helical" evidence="7">
    <location>
        <begin position="203"/>
        <end position="221"/>
    </location>
</feature>
<dbReference type="RefSeq" id="WP_073538562.1">
    <property type="nucleotide sequence ID" value="NZ_CP018335.1"/>
</dbReference>
<dbReference type="SUPFAM" id="SSF103473">
    <property type="entry name" value="MFS general substrate transporter"/>
    <property type="match status" value="1"/>
</dbReference>
<keyword evidence="2" id="KW-0813">Transport</keyword>
<keyword evidence="4 7" id="KW-0812">Transmembrane</keyword>
<dbReference type="PANTHER" id="PTHR23521">
    <property type="entry name" value="TRANSPORTER MFS SUPERFAMILY"/>
    <property type="match status" value="1"/>
</dbReference>
<dbReference type="GO" id="GO:0005886">
    <property type="term" value="C:plasma membrane"/>
    <property type="evidence" value="ECO:0007669"/>
    <property type="project" value="UniProtKB-SubCell"/>
</dbReference>
<dbReference type="InterPro" id="IPR047200">
    <property type="entry name" value="MFS_YcaD-like"/>
</dbReference>